<dbReference type="GO" id="GO:0004984">
    <property type="term" value="F:olfactory receptor activity"/>
    <property type="evidence" value="ECO:0007669"/>
    <property type="project" value="TreeGrafter"/>
</dbReference>
<feature type="transmembrane region" description="Helical" evidence="6">
    <location>
        <begin position="27"/>
        <end position="48"/>
    </location>
</feature>
<proteinExistence type="inferred from homology"/>
<evidence type="ECO:0000256" key="4">
    <source>
        <dbReference type="ARBA" id="ARBA00023136"/>
    </source>
</evidence>
<dbReference type="Gene3D" id="1.20.1070.10">
    <property type="entry name" value="Rhodopsin 7-helix transmembrane proteins"/>
    <property type="match status" value="1"/>
</dbReference>
<dbReference type="InterPro" id="IPR019408">
    <property type="entry name" value="7TM_GPCR_serpentine_rcpt_Srab"/>
</dbReference>
<feature type="transmembrane region" description="Helical" evidence="6">
    <location>
        <begin position="60"/>
        <end position="83"/>
    </location>
</feature>
<protein>
    <recommendedName>
        <fullName evidence="9">G-protein coupled receptors family 1 profile domain-containing protein</fullName>
    </recommendedName>
</protein>
<evidence type="ECO:0000256" key="1">
    <source>
        <dbReference type="ARBA" id="ARBA00004141"/>
    </source>
</evidence>
<keyword evidence="8" id="KW-1185">Reference proteome</keyword>
<dbReference type="SUPFAM" id="SSF81321">
    <property type="entry name" value="Family A G protein-coupled receptor-like"/>
    <property type="match status" value="1"/>
</dbReference>
<keyword evidence="2 6" id="KW-0812">Transmembrane</keyword>
<keyword evidence="3 6" id="KW-1133">Transmembrane helix</keyword>
<evidence type="ECO:0008006" key="9">
    <source>
        <dbReference type="Google" id="ProtNLM"/>
    </source>
</evidence>
<name>A0A4U5LS05_STECR</name>
<evidence type="ECO:0000313" key="8">
    <source>
        <dbReference type="Proteomes" id="UP000298663"/>
    </source>
</evidence>
<feature type="transmembrane region" description="Helical" evidence="6">
    <location>
        <begin position="103"/>
        <end position="122"/>
    </location>
</feature>
<reference evidence="7 8" key="1">
    <citation type="journal article" date="2015" name="Genome Biol.">
        <title>Comparative genomics of Steinernema reveals deeply conserved gene regulatory networks.</title>
        <authorList>
            <person name="Dillman A.R."/>
            <person name="Macchietto M."/>
            <person name="Porter C.F."/>
            <person name="Rogers A."/>
            <person name="Williams B."/>
            <person name="Antoshechkin I."/>
            <person name="Lee M.M."/>
            <person name="Goodwin Z."/>
            <person name="Lu X."/>
            <person name="Lewis E.E."/>
            <person name="Goodrich-Blair H."/>
            <person name="Stock S.P."/>
            <person name="Adams B.J."/>
            <person name="Sternberg P.W."/>
            <person name="Mortazavi A."/>
        </authorList>
    </citation>
    <scope>NUCLEOTIDE SEQUENCE [LARGE SCALE GENOMIC DNA]</scope>
    <source>
        <strain evidence="7 8">ALL</strain>
    </source>
</reference>
<comment type="caution">
    <text evidence="7">The sequence shown here is derived from an EMBL/GenBank/DDBJ whole genome shotgun (WGS) entry which is preliminary data.</text>
</comment>
<evidence type="ECO:0000256" key="3">
    <source>
        <dbReference type="ARBA" id="ARBA00022989"/>
    </source>
</evidence>
<feature type="transmembrane region" description="Helical" evidence="6">
    <location>
        <begin position="280"/>
        <end position="298"/>
    </location>
</feature>
<dbReference type="PANTHER" id="PTHR31357:SF5">
    <property type="entry name" value="SERPENTINE RECEPTOR CLASS ALPHA-1-RELATED"/>
    <property type="match status" value="1"/>
</dbReference>
<comment type="subcellular location">
    <subcellularLocation>
        <location evidence="1">Membrane</location>
        <topology evidence="1">Multi-pass membrane protein</topology>
    </subcellularLocation>
</comment>
<accession>A0A4U5LS05</accession>
<evidence type="ECO:0000313" key="7">
    <source>
        <dbReference type="EMBL" id="TKR58793.1"/>
    </source>
</evidence>
<evidence type="ECO:0000256" key="2">
    <source>
        <dbReference type="ARBA" id="ARBA00022692"/>
    </source>
</evidence>
<feature type="transmembrane region" description="Helical" evidence="6">
    <location>
        <begin position="143"/>
        <end position="167"/>
    </location>
</feature>
<dbReference type="Proteomes" id="UP000298663">
    <property type="component" value="Unassembled WGS sequence"/>
</dbReference>
<reference evidence="7 8" key="2">
    <citation type="journal article" date="2019" name="G3 (Bethesda)">
        <title>Hybrid Assembly of the Genome of the Entomopathogenic Nematode Steinernema carpocapsae Identifies the X-Chromosome.</title>
        <authorList>
            <person name="Serra L."/>
            <person name="Macchietto M."/>
            <person name="Macias-Munoz A."/>
            <person name="McGill C.J."/>
            <person name="Rodriguez I.M."/>
            <person name="Rodriguez B."/>
            <person name="Murad R."/>
            <person name="Mortazavi A."/>
        </authorList>
    </citation>
    <scope>NUCLEOTIDE SEQUENCE [LARGE SCALE GENOMIC DNA]</scope>
    <source>
        <strain evidence="7 8">ALL</strain>
    </source>
</reference>
<feature type="transmembrane region" description="Helical" evidence="6">
    <location>
        <begin position="193"/>
        <end position="212"/>
    </location>
</feature>
<evidence type="ECO:0000256" key="6">
    <source>
        <dbReference type="SAM" id="Phobius"/>
    </source>
</evidence>
<feature type="transmembrane region" description="Helical" evidence="6">
    <location>
        <begin position="243"/>
        <end position="268"/>
    </location>
</feature>
<dbReference type="InterPro" id="IPR051080">
    <property type="entry name" value="Nematode_rcpt-like_serp_alpha"/>
</dbReference>
<comment type="similarity">
    <text evidence="5">Belongs to the nematode receptor-like protein sra family.</text>
</comment>
<dbReference type="Pfam" id="PF10292">
    <property type="entry name" value="7TM_GPCR_Srab"/>
    <property type="match status" value="1"/>
</dbReference>
<evidence type="ECO:0000256" key="5">
    <source>
        <dbReference type="ARBA" id="ARBA00037994"/>
    </source>
</evidence>
<dbReference type="GO" id="GO:0016020">
    <property type="term" value="C:membrane"/>
    <property type="evidence" value="ECO:0007669"/>
    <property type="project" value="UniProtKB-SubCell"/>
</dbReference>
<organism evidence="7 8">
    <name type="scientific">Steinernema carpocapsae</name>
    <name type="common">Entomopathogenic nematode</name>
    <dbReference type="NCBI Taxonomy" id="34508"/>
    <lineage>
        <taxon>Eukaryota</taxon>
        <taxon>Metazoa</taxon>
        <taxon>Ecdysozoa</taxon>
        <taxon>Nematoda</taxon>
        <taxon>Chromadorea</taxon>
        <taxon>Rhabditida</taxon>
        <taxon>Tylenchina</taxon>
        <taxon>Panagrolaimomorpha</taxon>
        <taxon>Strongyloidoidea</taxon>
        <taxon>Steinernematidae</taxon>
        <taxon>Steinernema</taxon>
    </lineage>
</organism>
<dbReference type="PANTHER" id="PTHR31357">
    <property type="entry name" value="SERPENTINE RECEPTOR CLASS ALPHA-10"/>
    <property type="match status" value="1"/>
</dbReference>
<gene>
    <name evidence="7" type="ORF">L596_030196</name>
</gene>
<dbReference type="AlphaFoldDB" id="A0A4U5LS05"/>
<dbReference type="EMBL" id="AZBU02000013">
    <property type="protein sequence ID" value="TKR58793.1"/>
    <property type="molecule type" value="Genomic_DNA"/>
</dbReference>
<keyword evidence="4 6" id="KW-0472">Membrane</keyword>
<dbReference type="OrthoDB" id="10489050at2759"/>
<sequence>MSELPPSDMCASAFRITGNEAFIGIQWGRVCGCLLGCVCAVASAVYVIRSKLYHTNLRILIVNISLTTIGYCALLAYRSIIYLVTFYSHDDPCSYMISKNTCAIQMASAAALYQACISSILASAIERTFATFWNNGYEHTKSCVLTLALAVLTWWQPLFTLVMIFAVNPDEHELIEYCSAQTIGKYSLRSFNYALFISIVISIIIYGLLFWYNRKLAVIYHKSPRNLSQSYQLHENIHTTRSVLLSACILTTLTLINFVLAGIGRHFFESTESFAIVKELTNMSIPIFSIAHFIALIINKTLKFIKRGQTEENHRRLDNIHNYGQSNEYFAKLRKYWAENAKK</sequence>